<evidence type="ECO:0000313" key="2">
    <source>
        <dbReference type="EMBL" id="MDP9903686.1"/>
    </source>
</evidence>
<feature type="transmembrane region" description="Helical" evidence="1">
    <location>
        <begin position="45"/>
        <end position="67"/>
    </location>
</feature>
<evidence type="ECO:0000313" key="3">
    <source>
        <dbReference type="EMBL" id="MDQ0179661.1"/>
    </source>
</evidence>
<accession>A0AAW8D492</accession>
<reference evidence="2 4" key="1">
    <citation type="submission" date="2023-07" db="EMBL/GenBank/DDBJ databases">
        <title>Sorghum-associated microbial communities from plants grown in Nebraska, USA.</title>
        <authorList>
            <person name="Schachtman D."/>
        </authorList>
    </citation>
    <scope>NUCLEOTIDE SEQUENCE</scope>
    <source>
        <strain evidence="2">DS1006</strain>
        <strain evidence="3 4">DS1016</strain>
    </source>
</reference>
<keyword evidence="1" id="KW-1133">Transmembrane helix</keyword>
<dbReference type="EMBL" id="JAUSTF010000002">
    <property type="protein sequence ID" value="MDQ0179661.1"/>
    <property type="molecule type" value="Genomic_DNA"/>
</dbReference>
<dbReference type="EMBL" id="JAUSRG010000001">
    <property type="protein sequence ID" value="MDP9903686.1"/>
    <property type="molecule type" value="Genomic_DNA"/>
</dbReference>
<keyword evidence="1" id="KW-0472">Membrane</keyword>
<evidence type="ECO:0000313" key="5">
    <source>
        <dbReference type="Proteomes" id="UP001242995"/>
    </source>
</evidence>
<name>A0AAW8D492_9MICC</name>
<evidence type="ECO:0000256" key="1">
    <source>
        <dbReference type="SAM" id="Phobius"/>
    </source>
</evidence>
<feature type="transmembrane region" description="Helical" evidence="1">
    <location>
        <begin position="73"/>
        <end position="93"/>
    </location>
</feature>
<organism evidence="2 5">
    <name type="scientific">Arthrobacter bambusae</name>
    <dbReference type="NCBI Taxonomy" id="1338426"/>
    <lineage>
        <taxon>Bacteria</taxon>
        <taxon>Bacillati</taxon>
        <taxon>Actinomycetota</taxon>
        <taxon>Actinomycetes</taxon>
        <taxon>Micrococcales</taxon>
        <taxon>Micrococcaceae</taxon>
        <taxon>Arthrobacter</taxon>
    </lineage>
</organism>
<keyword evidence="4" id="KW-1185">Reference proteome</keyword>
<feature type="transmembrane region" description="Helical" evidence="1">
    <location>
        <begin position="12"/>
        <end position="33"/>
    </location>
</feature>
<dbReference type="Proteomes" id="UP001230951">
    <property type="component" value="Unassembled WGS sequence"/>
</dbReference>
<proteinExistence type="predicted"/>
<dbReference type="AlphaFoldDB" id="A0AAW8D492"/>
<keyword evidence="1" id="KW-0812">Transmembrane</keyword>
<evidence type="ECO:0000313" key="4">
    <source>
        <dbReference type="Proteomes" id="UP001230951"/>
    </source>
</evidence>
<dbReference type="Proteomes" id="UP001242995">
    <property type="component" value="Unassembled WGS sequence"/>
</dbReference>
<dbReference type="RefSeq" id="WP_059389568.1">
    <property type="nucleotide sequence ID" value="NZ_JAUSRG010000001.1"/>
</dbReference>
<sequence length="130" mass="14477">MESASMFAGSLPGLILMDLGQAMVVVCVCFDMVRAMSVPRSHRRYVANTIFKTLAVPSILVMGVSVLAKAIQWNWADVAMGVFVIVMIIFRWHQDKDEDSWWKGKGKKLARWARKQLTPRPALIPASASA</sequence>
<comment type="caution">
    <text evidence="2">The sequence shown here is derived from an EMBL/GenBank/DDBJ whole genome shotgun (WGS) entry which is preliminary data.</text>
</comment>
<protein>
    <submittedName>
        <fullName evidence="2">Uncharacterized protein</fullName>
    </submittedName>
</protein>
<gene>
    <name evidence="2" type="ORF">J2S90_000626</name>
    <name evidence="3" type="ORF">J2S93_001077</name>
</gene>